<reference evidence="2 3" key="1">
    <citation type="submission" date="2019-01" db="EMBL/GenBank/DDBJ databases">
        <title>Complete genome sequence of Pantoea phage vB_PagM_LIET2.</title>
        <authorList>
            <person name="Truncaite L."/>
            <person name="Simoliuniene M."/>
            <person name="Kazlauskas D."/>
            <person name="Meskys R."/>
            <person name="Simoliunas E."/>
        </authorList>
    </citation>
    <scope>NUCLEOTIDE SEQUENCE [LARGE SCALE GENOMIC DNA]</scope>
</reference>
<dbReference type="Proteomes" id="UP000289486">
    <property type="component" value="Segment"/>
</dbReference>
<dbReference type="EMBL" id="MK388689">
    <property type="protein sequence ID" value="QAX92340.1"/>
    <property type="molecule type" value="Genomic_DNA"/>
</dbReference>
<sequence>MVYLARHSGRALHGVRSEGKPGNPGRPFPAEFLNGRSGIFEG</sequence>
<evidence type="ECO:0000313" key="2">
    <source>
        <dbReference type="EMBL" id="QAX92340.1"/>
    </source>
</evidence>
<evidence type="ECO:0000256" key="1">
    <source>
        <dbReference type="SAM" id="MobiDB-lite"/>
    </source>
</evidence>
<organism evidence="2 3">
    <name type="scientific">Pantoea phage vB_PagM_LIET2</name>
    <dbReference type="NCBI Taxonomy" id="2508071"/>
    <lineage>
        <taxon>Viruses</taxon>
        <taxon>Duplodnaviria</taxon>
        <taxon>Heunggongvirae</taxon>
        <taxon>Uroviricota</taxon>
        <taxon>Caudoviricetes</taxon>
        <taxon>Lietduovirus</taxon>
        <taxon>Lietduovirus LIET2</taxon>
    </lineage>
</organism>
<accession>A0A411AW98</accession>
<evidence type="ECO:0000313" key="3">
    <source>
        <dbReference type="Proteomes" id="UP000289486"/>
    </source>
</evidence>
<proteinExistence type="predicted"/>
<protein>
    <submittedName>
        <fullName evidence="2">Uncharacterized protein</fullName>
    </submittedName>
</protein>
<name>A0A411AW98_9CAUD</name>
<keyword evidence="3" id="KW-1185">Reference proteome</keyword>
<feature type="region of interest" description="Disordered" evidence="1">
    <location>
        <begin position="13"/>
        <end position="42"/>
    </location>
</feature>
<gene>
    <name evidence="2" type="ORF">LIET2_gp088</name>
</gene>